<organism evidence="1 2">
    <name type="scientific">Asticcacaulis biprosthecium C19</name>
    <dbReference type="NCBI Taxonomy" id="715226"/>
    <lineage>
        <taxon>Bacteria</taxon>
        <taxon>Pseudomonadati</taxon>
        <taxon>Pseudomonadota</taxon>
        <taxon>Alphaproteobacteria</taxon>
        <taxon>Caulobacterales</taxon>
        <taxon>Caulobacteraceae</taxon>
        <taxon>Asticcacaulis</taxon>
    </lineage>
</organism>
<dbReference type="HOGENOM" id="CLU_2434530_0_0_5"/>
<name>F4QGN8_9CAUL</name>
<dbReference type="RefSeq" id="WP_006271666.1">
    <property type="nucleotide sequence ID" value="NZ_GL883077.1"/>
</dbReference>
<evidence type="ECO:0000313" key="2">
    <source>
        <dbReference type="Proteomes" id="UP000006512"/>
    </source>
</evidence>
<accession>F4QGN8</accession>
<reference evidence="2" key="1">
    <citation type="submission" date="2011-03" db="EMBL/GenBank/DDBJ databases">
        <title>Draft genome sequence of Brevundimonas diminuta.</title>
        <authorList>
            <person name="Brown P.J.B."/>
            <person name="Buechlein A."/>
            <person name="Hemmerich C."/>
            <person name="Brun Y.V."/>
        </authorList>
    </citation>
    <scope>NUCLEOTIDE SEQUENCE [LARGE SCALE GENOMIC DNA]</scope>
    <source>
        <strain evidence="2">C19</strain>
    </source>
</reference>
<keyword evidence="2" id="KW-1185">Reference proteome</keyword>
<dbReference type="Proteomes" id="UP000006512">
    <property type="component" value="Unassembled WGS sequence"/>
</dbReference>
<proteinExistence type="predicted"/>
<dbReference type="STRING" id="715226.ABI_09270"/>
<dbReference type="OrthoDB" id="7173942at2"/>
<dbReference type="EMBL" id="GL883077">
    <property type="protein sequence ID" value="EGF92490.1"/>
    <property type="molecule type" value="Genomic_DNA"/>
</dbReference>
<protein>
    <submittedName>
        <fullName evidence="1">Uncharacterized protein</fullName>
    </submittedName>
</protein>
<evidence type="ECO:0000313" key="1">
    <source>
        <dbReference type="EMBL" id="EGF92490.1"/>
    </source>
</evidence>
<dbReference type="AlphaFoldDB" id="F4QGN8"/>
<sequence>MDSTATPIIDIVPGVGFRVTTGEVSATGASLPEAMSALRAAIAARYDTEKGDEAAASRDAARQTDLVNNDRFIQGNVLQNQILLGVALGL</sequence>
<gene>
    <name evidence="1" type="ORF">ABI_09270</name>
</gene>